<organism evidence="2 3">
    <name type="scientific">Pararhodobacter aggregans</name>
    <dbReference type="NCBI Taxonomy" id="404875"/>
    <lineage>
        <taxon>Bacteria</taxon>
        <taxon>Pseudomonadati</taxon>
        <taxon>Pseudomonadota</taxon>
        <taxon>Alphaproteobacteria</taxon>
        <taxon>Rhodobacterales</taxon>
        <taxon>Paracoccaceae</taxon>
        <taxon>Pararhodobacter</taxon>
    </lineage>
</organism>
<feature type="transmembrane region" description="Helical" evidence="1">
    <location>
        <begin position="41"/>
        <end position="65"/>
    </location>
</feature>
<comment type="caution">
    <text evidence="2">The sequence shown here is derived from an EMBL/GenBank/DDBJ whole genome shotgun (WGS) entry which is preliminary data.</text>
</comment>
<name>A0A2T7UWR4_9RHOB</name>
<proteinExistence type="predicted"/>
<keyword evidence="3" id="KW-1185">Reference proteome</keyword>
<keyword evidence="1" id="KW-0812">Transmembrane</keyword>
<gene>
    <name evidence="2" type="ORF">DDE23_02110</name>
</gene>
<keyword evidence="1" id="KW-0472">Membrane</keyword>
<feature type="transmembrane region" description="Helical" evidence="1">
    <location>
        <begin position="99"/>
        <end position="119"/>
    </location>
</feature>
<protein>
    <submittedName>
        <fullName evidence="2">Uncharacterized protein</fullName>
    </submittedName>
</protein>
<dbReference type="AlphaFoldDB" id="A0A2T7UWR4"/>
<dbReference type="Proteomes" id="UP000244810">
    <property type="component" value="Unassembled WGS sequence"/>
</dbReference>
<keyword evidence="1" id="KW-1133">Transmembrane helix</keyword>
<dbReference type="EMBL" id="QDDR01000001">
    <property type="protein sequence ID" value="PVE49225.1"/>
    <property type="molecule type" value="Genomic_DNA"/>
</dbReference>
<accession>A0A2T7UWR4</accession>
<sequence length="164" mass="17608">MLIGAFLLFAGLTLAGCLAGGLALAMRVAPYRGSRERLRWSVWLAIYVTTFLACLPALAVFLGLIDFESPPTLWLLLLAALATGLPLLIPAARLPRHEAPILGCLALAVILAAVALIPVSGQIRAAREALHGDCRDRSQGLEARMACIAHVDDWLSLPQEARRH</sequence>
<dbReference type="RefSeq" id="WP_107749728.1">
    <property type="nucleotide sequence ID" value="NZ_QBKF01000001.1"/>
</dbReference>
<feature type="transmembrane region" description="Helical" evidence="1">
    <location>
        <begin position="72"/>
        <end position="93"/>
    </location>
</feature>
<evidence type="ECO:0000256" key="1">
    <source>
        <dbReference type="SAM" id="Phobius"/>
    </source>
</evidence>
<evidence type="ECO:0000313" key="2">
    <source>
        <dbReference type="EMBL" id="PVE49225.1"/>
    </source>
</evidence>
<evidence type="ECO:0000313" key="3">
    <source>
        <dbReference type="Proteomes" id="UP000244810"/>
    </source>
</evidence>
<reference evidence="2 3" key="1">
    <citation type="journal article" date="2011" name="Syst. Appl. Microbiol.">
        <title>Defluviimonas denitrificans gen. nov., sp. nov., and Pararhodobacter aggregans gen. nov., sp. nov., non-phototrophic Rhodobacteraceae from the biofilter of a marine aquaculture.</title>
        <authorList>
            <person name="Foesel B.U."/>
            <person name="Drake H.L."/>
            <person name="Schramm A."/>
        </authorList>
    </citation>
    <scope>NUCLEOTIDE SEQUENCE [LARGE SCALE GENOMIC DNA]</scope>
    <source>
        <strain evidence="2 3">D1-19</strain>
    </source>
</reference>